<comment type="similarity">
    <text evidence="1">Belongs to the UPF0065 (bug) family.</text>
</comment>
<evidence type="ECO:0000313" key="3">
    <source>
        <dbReference type="Proteomes" id="UP000255168"/>
    </source>
</evidence>
<dbReference type="SUPFAM" id="SSF53850">
    <property type="entry name" value="Periplasmic binding protein-like II"/>
    <property type="match status" value="1"/>
</dbReference>
<dbReference type="PANTHER" id="PTHR42928:SF5">
    <property type="entry name" value="BLR1237 PROTEIN"/>
    <property type="match status" value="1"/>
</dbReference>
<dbReference type="PANTHER" id="PTHR42928">
    <property type="entry name" value="TRICARBOXYLATE-BINDING PROTEIN"/>
    <property type="match status" value="1"/>
</dbReference>
<dbReference type="InterPro" id="IPR042100">
    <property type="entry name" value="Bug_dom1"/>
</dbReference>
<dbReference type="Gene3D" id="3.40.190.10">
    <property type="entry name" value="Periplasmic binding protein-like II"/>
    <property type="match status" value="1"/>
</dbReference>
<name>A0A375H8A0_9BURK</name>
<accession>A0A375H8A0</accession>
<organism evidence="2 3">
    <name type="scientific">Cupriavidus neocaledonicus</name>
    <dbReference type="NCBI Taxonomy" id="1040979"/>
    <lineage>
        <taxon>Bacteria</taxon>
        <taxon>Pseudomonadati</taxon>
        <taxon>Pseudomonadota</taxon>
        <taxon>Betaproteobacteria</taxon>
        <taxon>Burkholderiales</taxon>
        <taxon>Burkholderiaceae</taxon>
        <taxon>Cupriavidus</taxon>
    </lineage>
</organism>
<evidence type="ECO:0000256" key="1">
    <source>
        <dbReference type="ARBA" id="ARBA00006987"/>
    </source>
</evidence>
<gene>
    <name evidence="2" type="ORF">CBM2607_11643</name>
</gene>
<proteinExistence type="inferred from homology"/>
<protein>
    <submittedName>
        <fullName evidence="2">Uncharacterized protein</fullName>
    </submittedName>
</protein>
<dbReference type="Gene3D" id="3.40.190.150">
    <property type="entry name" value="Bordetella uptake gene, domain 1"/>
    <property type="match status" value="1"/>
</dbReference>
<dbReference type="AlphaFoldDB" id="A0A375H8A0"/>
<dbReference type="Proteomes" id="UP000255168">
    <property type="component" value="Chromosome I"/>
</dbReference>
<evidence type="ECO:0000313" key="2">
    <source>
        <dbReference type="EMBL" id="SPD46703.1"/>
    </source>
</evidence>
<dbReference type="Pfam" id="PF03401">
    <property type="entry name" value="TctC"/>
    <property type="match status" value="1"/>
</dbReference>
<dbReference type="InterPro" id="IPR005064">
    <property type="entry name" value="BUG"/>
</dbReference>
<dbReference type="EMBL" id="LT984806">
    <property type="protein sequence ID" value="SPD46703.1"/>
    <property type="molecule type" value="Genomic_DNA"/>
</dbReference>
<sequence length="181" mass="19307">MLKLSRSQLGKLTYATSGIGTVLQLAMEMLESQAKVEITHVPYRGGTQIVTGLMGQQVDLAMLVSTATPYVAAGKIKGIAVTSARRLPALPNVPTIAETPAFKGFEMSSWTGLFAPAGTPAPVVERLNRELNAILASPDVVNTMKEQGATPGHGDPAGFAAFIQREQERYARIVESAKIRE</sequence>
<reference evidence="2 3" key="1">
    <citation type="submission" date="2018-01" db="EMBL/GenBank/DDBJ databases">
        <authorList>
            <person name="Clerissi C."/>
        </authorList>
    </citation>
    <scope>NUCLEOTIDE SEQUENCE [LARGE SCALE GENOMIC DNA]</scope>
    <source>
        <strain evidence="2">Cupriavidus taiwanensis STM 6160</strain>
    </source>
</reference>